<dbReference type="EMBL" id="CP071091">
    <property type="protein sequence ID" value="QSQ14863.1"/>
    <property type="molecule type" value="Genomic_DNA"/>
</dbReference>
<evidence type="ECO:0000313" key="2">
    <source>
        <dbReference type="EMBL" id="QSQ14863.1"/>
    </source>
</evidence>
<evidence type="ECO:0000313" key="3">
    <source>
        <dbReference type="Proteomes" id="UP000663090"/>
    </source>
</evidence>
<organism evidence="2 3">
    <name type="scientific">Myxococcus landrumensis</name>
    <dbReference type="NCBI Taxonomy" id="2813577"/>
    <lineage>
        <taxon>Bacteria</taxon>
        <taxon>Pseudomonadati</taxon>
        <taxon>Myxococcota</taxon>
        <taxon>Myxococcia</taxon>
        <taxon>Myxococcales</taxon>
        <taxon>Cystobacterineae</taxon>
        <taxon>Myxococcaceae</taxon>
        <taxon>Myxococcus</taxon>
    </lineage>
</organism>
<dbReference type="PROSITE" id="PS51459">
    <property type="entry name" value="FIDO"/>
    <property type="match status" value="1"/>
</dbReference>
<sequence>MSAKAKVWYRSLGEIQTEIEDLRIAFNNRCSELGRSSIEVRQDYYRDSIARIVHESNWQEGIELELGRTKALANEAFERIVFAGGPHLDVEAALGVHAQAVREKKAAKVSVEELAAYNLSATHHYMAIVVVECMLRNTARVVLQLRQMNKEAESKASLMLEERAFGDALKALDAFVIPYTDGLRDMGEVFRRLLEGGVDALKHPMKVQFVHFLHRTLMMGILSSRKCGAFRKIPVHIEGNPELVFPPASLVDAMMHEFCGEFPVLSKMVIRNDVLMTAARVSHRFTKIHPYEDGNGRMSRVLMNLILSVVHPAVHLKANAKGKHRYGWALRRADRGNLEPLAALIGMSVRDAYLKILRSLGI</sequence>
<dbReference type="Pfam" id="PF02661">
    <property type="entry name" value="Fic"/>
    <property type="match status" value="1"/>
</dbReference>
<evidence type="ECO:0000259" key="1">
    <source>
        <dbReference type="PROSITE" id="PS51459"/>
    </source>
</evidence>
<dbReference type="Proteomes" id="UP000663090">
    <property type="component" value="Chromosome"/>
</dbReference>
<dbReference type="SUPFAM" id="SSF140931">
    <property type="entry name" value="Fic-like"/>
    <property type="match status" value="1"/>
</dbReference>
<keyword evidence="3" id="KW-1185">Reference proteome</keyword>
<dbReference type="InterPro" id="IPR036597">
    <property type="entry name" value="Fido-like_dom_sf"/>
</dbReference>
<feature type="domain" description="Fido" evidence="1">
    <location>
        <begin position="205"/>
        <end position="347"/>
    </location>
</feature>
<dbReference type="PANTHER" id="PTHR13504:SF38">
    <property type="entry name" value="FIDO DOMAIN-CONTAINING PROTEIN"/>
    <property type="match status" value="1"/>
</dbReference>
<dbReference type="Gene3D" id="1.10.3290.10">
    <property type="entry name" value="Fido-like domain"/>
    <property type="match status" value="1"/>
</dbReference>
<dbReference type="PANTHER" id="PTHR13504">
    <property type="entry name" value="FIDO DOMAIN-CONTAINING PROTEIN DDB_G0283145"/>
    <property type="match status" value="1"/>
</dbReference>
<proteinExistence type="predicted"/>
<dbReference type="InterPro" id="IPR040198">
    <property type="entry name" value="Fido_containing"/>
</dbReference>
<protein>
    <submittedName>
        <fullName evidence="2">Fic family protein</fullName>
    </submittedName>
</protein>
<dbReference type="InterPro" id="IPR003812">
    <property type="entry name" value="Fido"/>
</dbReference>
<name>A0ABX7N8W2_9BACT</name>
<dbReference type="RefSeq" id="WP_206716620.1">
    <property type="nucleotide sequence ID" value="NZ_CP071091.1"/>
</dbReference>
<gene>
    <name evidence="2" type="ORF">JY572_01870</name>
</gene>
<accession>A0ABX7N8W2</accession>
<reference evidence="2 3" key="1">
    <citation type="submission" date="2021-02" db="EMBL/GenBank/DDBJ databases">
        <title>De Novo genome assembly of isolated myxobacteria.</title>
        <authorList>
            <person name="Stevens D.C."/>
        </authorList>
    </citation>
    <scope>NUCLEOTIDE SEQUENCE [LARGE SCALE GENOMIC DNA]</scope>
    <source>
        <strain evidence="2 3">SCHIC003</strain>
    </source>
</reference>